<feature type="non-terminal residue" evidence="5">
    <location>
        <position position="123"/>
    </location>
</feature>
<evidence type="ECO:0000259" key="4">
    <source>
        <dbReference type="Pfam" id="PF08241"/>
    </source>
</evidence>
<dbReference type="InterPro" id="IPR013216">
    <property type="entry name" value="Methyltransf_11"/>
</dbReference>
<feature type="domain" description="Methyltransferase type 11" evidence="4">
    <location>
        <begin position="16"/>
        <end position="106"/>
    </location>
</feature>
<dbReference type="SUPFAM" id="SSF53335">
    <property type="entry name" value="S-adenosyl-L-methionine-dependent methyltransferases"/>
    <property type="match status" value="1"/>
</dbReference>
<gene>
    <name evidence="5" type="ORF">TSOC_014915</name>
</gene>
<keyword evidence="3" id="KW-0808">Transferase</keyword>
<evidence type="ECO:0000256" key="3">
    <source>
        <dbReference type="ARBA" id="ARBA00022679"/>
    </source>
</evidence>
<dbReference type="PANTHER" id="PTHR44942:SF4">
    <property type="entry name" value="METHYLTRANSFERASE TYPE 11 DOMAIN-CONTAINING PROTEIN"/>
    <property type="match status" value="1"/>
</dbReference>
<keyword evidence="6" id="KW-1185">Reference proteome</keyword>
<dbReference type="GO" id="GO:0008757">
    <property type="term" value="F:S-adenosylmethionine-dependent methyltransferase activity"/>
    <property type="evidence" value="ECO:0007669"/>
    <property type="project" value="InterPro"/>
</dbReference>
<dbReference type="EMBL" id="PGGS01003310">
    <property type="protein sequence ID" value="PNG99309.1"/>
    <property type="molecule type" value="Genomic_DNA"/>
</dbReference>
<name>A0A2J7ZGG1_9CHLO</name>
<evidence type="ECO:0000256" key="2">
    <source>
        <dbReference type="ARBA" id="ARBA00022603"/>
    </source>
</evidence>
<dbReference type="Pfam" id="PF08241">
    <property type="entry name" value="Methyltransf_11"/>
    <property type="match status" value="1"/>
</dbReference>
<evidence type="ECO:0000313" key="5">
    <source>
        <dbReference type="EMBL" id="PNG99309.1"/>
    </source>
</evidence>
<evidence type="ECO:0000313" key="6">
    <source>
        <dbReference type="Proteomes" id="UP000236333"/>
    </source>
</evidence>
<dbReference type="AlphaFoldDB" id="A0A2J7ZGG1"/>
<dbReference type="Proteomes" id="UP000236333">
    <property type="component" value="Unassembled WGS sequence"/>
</dbReference>
<dbReference type="OrthoDB" id="6329284at2759"/>
<dbReference type="PANTHER" id="PTHR44942">
    <property type="entry name" value="METHYLTRANSF_11 DOMAIN-CONTAINING PROTEIN"/>
    <property type="match status" value="1"/>
</dbReference>
<accession>A0A2J7ZGG1</accession>
<dbReference type="GO" id="GO:0032259">
    <property type="term" value="P:methylation"/>
    <property type="evidence" value="ECO:0007669"/>
    <property type="project" value="UniProtKB-KW"/>
</dbReference>
<proteinExistence type="inferred from homology"/>
<dbReference type="InterPro" id="IPR051052">
    <property type="entry name" value="Diverse_substrate_MTase"/>
</dbReference>
<keyword evidence="2" id="KW-0489">Methyltransferase</keyword>
<dbReference type="CDD" id="cd02440">
    <property type="entry name" value="AdoMet_MTases"/>
    <property type="match status" value="1"/>
</dbReference>
<dbReference type="Gene3D" id="3.40.50.150">
    <property type="entry name" value="Vaccinia Virus protein VP39"/>
    <property type="match status" value="1"/>
</dbReference>
<organism evidence="5 6">
    <name type="scientific">Tetrabaena socialis</name>
    <dbReference type="NCBI Taxonomy" id="47790"/>
    <lineage>
        <taxon>Eukaryota</taxon>
        <taxon>Viridiplantae</taxon>
        <taxon>Chlorophyta</taxon>
        <taxon>core chlorophytes</taxon>
        <taxon>Chlorophyceae</taxon>
        <taxon>CS clade</taxon>
        <taxon>Chlamydomonadales</taxon>
        <taxon>Tetrabaenaceae</taxon>
        <taxon>Tetrabaena</taxon>
    </lineage>
</organism>
<evidence type="ECO:0000256" key="1">
    <source>
        <dbReference type="ARBA" id="ARBA00008361"/>
    </source>
</evidence>
<comment type="caution">
    <text evidence="5">The sequence shown here is derived from an EMBL/GenBank/DDBJ whole genome shotgun (WGS) entry which is preliminary data.</text>
</comment>
<comment type="similarity">
    <text evidence="1">Belongs to the methyltransferase superfamily.</text>
</comment>
<reference evidence="5 6" key="1">
    <citation type="journal article" date="2017" name="Mol. Biol. Evol.">
        <title>The 4-celled Tetrabaena socialis nuclear genome reveals the essential components for genetic control of cell number at the origin of multicellularity in the volvocine lineage.</title>
        <authorList>
            <person name="Featherston J."/>
            <person name="Arakaki Y."/>
            <person name="Hanschen E.R."/>
            <person name="Ferris P.J."/>
            <person name="Michod R.E."/>
            <person name="Olson B.J.S.C."/>
            <person name="Nozaki H."/>
            <person name="Durand P.M."/>
        </authorList>
    </citation>
    <scope>NUCLEOTIDE SEQUENCE [LARGE SCALE GENOMIC DNA]</scope>
    <source>
        <strain evidence="5 6">NIES-571</strain>
    </source>
</reference>
<sequence>MRIGERKRYRAGLLLVPAARAVGPSGRVLGMDLSRGMVELARAALHAARLRHNNVEVRLADAEAADLPAASMDVITCSAALPYMYDVPAALARWRRWLRPGGRLVLNCFKVRGERAGRALAAG</sequence>
<dbReference type="InterPro" id="IPR029063">
    <property type="entry name" value="SAM-dependent_MTases_sf"/>
</dbReference>
<protein>
    <recommendedName>
        <fullName evidence="4">Methyltransferase type 11 domain-containing protein</fullName>
    </recommendedName>
</protein>